<dbReference type="PROSITE" id="PS51294">
    <property type="entry name" value="HTH_MYB"/>
    <property type="match status" value="2"/>
</dbReference>
<feature type="domain" description="HTH myb-type" evidence="5">
    <location>
        <begin position="307"/>
        <end position="362"/>
    </location>
</feature>
<dbReference type="PROSITE" id="PS50005">
    <property type="entry name" value="TPR"/>
    <property type="match status" value="6"/>
</dbReference>
<dbReference type="Pfam" id="PF13181">
    <property type="entry name" value="TPR_8"/>
    <property type="match status" value="1"/>
</dbReference>
<dbReference type="InterPro" id="IPR050498">
    <property type="entry name" value="Ycf3"/>
</dbReference>
<evidence type="ECO:0000313" key="6">
    <source>
        <dbReference type="EMBL" id="CAG8636869.1"/>
    </source>
</evidence>
<dbReference type="SMART" id="SM00717">
    <property type="entry name" value="SANT"/>
    <property type="match status" value="2"/>
</dbReference>
<dbReference type="CDD" id="cd00167">
    <property type="entry name" value="SANT"/>
    <property type="match status" value="1"/>
</dbReference>
<dbReference type="Gene3D" id="1.10.10.60">
    <property type="entry name" value="Homeodomain-like"/>
    <property type="match status" value="2"/>
</dbReference>
<dbReference type="AlphaFoldDB" id="A0A9N9DIG3"/>
<evidence type="ECO:0000256" key="1">
    <source>
        <dbReference type="ARBA" id="ARBA00022737"/>
    </source>
</evidence>
<dbReference type="InterPro" id="IPR009057">
    <property type="entry name" value="Homeodomain-like_sf"/>
</dbReference>
<dbReference type="InterPro" id="IPR019734">
    <property type="entry name" value="TPR_rpt"/>
</dbReference>
<dbReference type="InterPro" id="IPR013105">
    <property type="entry name" value="TPR_2"/>
</dbReference>
<keyword evidence="1" id="KW-0677">Repeat</keyword>
<feature type="domain" description="HTH myb-type" evidence="5">
    <location>
        <begin position="382"/>
        <end position="413"/>
    </location>
</feature>
<feature type="repeat" description="TPR" evidence="3">
    <location>
        <begin position="108"/>
        <end position="141"/>
    </location>
</feature>
<reference evidence="6" key="1">
    <citation type="submission" date="2021-06" db="EMBL/GenBank/DDBJ databases">
        <authorList>
            <person name="Kallberg Y."/>
            <person name="Tangrot J."/>
            <person name="Rosling A."/>
        </authorList>
    </citation>
    <scope>NUCLEOTIDE SEQUENCE</scope>
    <source>
        <strain evidence="6">CL551</strain>
    </source>
</reference>
<dbReference type="PROSITE" id="PS50293">
    <property type="entry name" value="TPR_REGION"/>
    <property type="match status" value="3"/>
</dbReference>
<dbReference type="OrthoDB" id="1926212at2759"/>
<dbReference type="SUPFAM" id="SSF46689">
    <property type="entry name" value="Homeodomain-like"/>
    <property type="match status" value="1"/>
</dbReference>
<feature type="domain" description="Myb-like" evidence="4">
    <location>
        <begin position="359"/>
        <end position="409"/>
    </location>
</feature>
<gene>
    <name evidence="6" type="ORF">AMORRO_LOCUS9341</name>
</gene>
<dbReference type="InterPro" id="IPR017930">
    <property type="entry name" value="Myb_dom"/>
</dbReference>
<dbReference type="InterPro" id="IPR011990">
    <property type="entry name" value="TPR-like_helical_dom_sf"/>
</dbReference>
<organism evidence="6 7">
    <name type="scientific">Acaulospora morrowiae</name>
    <dbReference type="NCBI Taxonomy" id="94023"/>
    <lineage>
        <taxon>Eukaryota</taxon>
        <taxon>Fungi</taxon>
        <taxon>Fungi incertae sedis</taxon>
        <taxon>Mucoromycota</taxon>
        <taxon>Glomeromycotina</taxon>
        <taxon>Glomeromycetes</taxon>
        <taxon>Diversisporales</taxon>
        <taxon>Acaulosporaceae</taxon>
        <taxon>Acaulospora</taxon>
    </lineage>
</organism>
<dbReference type="Pfam" id="PF07719">
    <property type="entry name" value="TPR_2"/>
    <property type="match status" value="1"/>
</dbReference>
<evidence type="ECO:0000259" key="4">
    <source>
        <dbReference type="PROSITE" id="PS50090"/>
    </source>
</evidence>
<feature type="domain" description="Myb-like" evidence="4">
    <location>
        <begin position="307"/>
        <end position="358"/>
    </location>
</feature>
<dbReference type="Pfam" id="PF00249">
    <property type="entry name" value="Myb_DNA-binding"/>
    <property type="match status" value="2"/>
</dbReference>
<feature type="repeat" description="TPR" evidence="3">
    <location>
        <begin position="244"/>
        <end position="277"/>
    </location>
</feature>
<dbReference type="PROSITE" id="PS50090">
    <property type="entry name" value="MYB_LIKE"/>
    <property type="match status" value="2"/>
</dbReference>
<dbReference type="EMBL" id="CAJVPV010008973">
    <property type="protein sequence ID" value="CAG8636869.1"/>
    <property type="molecule type" value="Genomic_DNA"/>
</dbReference>
<feature type="repeat" description="TPR" evidence="3">
    <location>
        <begin position="74"/>
        <end position="107"/>
    </location>
</feature>
<dbReference type="SMART" id="SM00028">
    <property type="entry name" value="TPR"/>
    <property type="match status" value="6"/>
</dbReference>
<evidence type="ECO:0000256" key="3">
    <source>
        <dbReference type="PROSITE-ProRule" id="PRU00339"/>
    </source>
</evidence>
<comment type="caution">
    <text evidence="6">The sequence shown here is derived from an EMBL/GenBank/DDBJ whole genome shotgun (WGS) entry which is preliminary data.</text>
</comment>
<accession>A0A9N9DIG3</accession>
<name>A0A9N9DIG3_9GLOM</name>
<keyword evidence="2 3" id="KW-0802">TPR repeat</keyword>
<sequence>MKRKFDDAFELVGEDNSVLDTHSKLLSGSNDFLLEIEQDDTFALRDREETCKILDKYNESPLYFNKLLDLEPGDASLGKREEVHRMLGKYEESLHELNRLLEIDPENAALLRSRGETYKMLDKYYESLSDLNKSLEVDPNHASALRSRGAIYGMLNMYDESLHDLNKSLELEQNDASALRNRGVVYRMLGKYNESLLDLDRSLKIEPNDASTLRNRGVVYSILGKYNESLLDFDRSLEIEPDNAFALRNRGVTYTMLGKYKESLSDLNRSLEVEPDNPFASKNKEEIHKISSKYDKLISDCKELSKKQNVIHGRFSSEEDKKLLEYINKHGIGRWQDVAGHVGTRNEKQCRERYFGHLAPEVNKSPFTENEIKKIYELREEGYKWAEISRRLGNGRTPNNIKNIWNQKLSKSPGGRESKKIKGDKLSVESTIGAQSLLTFSGRELDCPSVFLNDERLTNELPSMQLIPGLPKYHSPLKPLEGITYNKQLNIQLPPIISYMQMFQQ</sequence>
<dbReference type="Proteomes" id="UP000789342">
    <property type="component" value="Unassembled WGS sequence"/>
</dbReference>
<evidence type="ECO:0000256" key="2">
    <source>
        <dbReference type="ARBA" id="ARBA00022803"/>
    </source>
</evidence>
<feature type="repeat" description="TPR" evidence="3">
    <location>
        <begin position="210"/>
        <end position="243"/>
    </location>
</feature>
<evidence type="ECO:0000259" key="5">
    <source>
        <dbReference type="PROSITE" id="PS51294"/>
    </source>
</evidence>
<feature type="repeat" description="TPR" evidence="3">
    <location>
        <begin position="142"/>
        <end position="175"/>
    </location>
</feature>
<dbReference type="Gene3D" id="1.25.40.10">
    <property type="entry name" value="Tetratricopeptide repeat domain"/>
    <property type="match status" value="2"/>
</dbReference>
<dbReference type="InterPro" id="IPR001005">
    <property type="entry name" value="SANT/Myb"/>
</dbReference>
<feature type="repeat" description="TPR" evidence="3">
    <location>
        <begin position="176"/>
        <end position="209"/>
    </location>
</feature>
<evidence type="ECO:0000313" key="7">
    <source>
        <dbReference type="Proteomes" id="UP000789342"/>
    </source>
</evidence>
<protein>
    <submittedName>
        <fullName evidence="6">11997_t:CDS:1</fullName>
    </submittedName>
</protein>
<dbReference type="PANTHER" id="PTHR44858:SF1">
    <property type="entry name" value="UDP-N-ACETYLGLUCOSAMINE--PEPTIDE N-ACETYLGLUCOSAMINYLTRANSFERASE SPINDLY-RELATED"/>
    <property type="match status" value="1"/>
</dbReference>
<keyword evidence="7" id="KW-1185">Reference proteome</keyword>
<dbReference type="PANTHER" id="PTHR44858">
    <property type="entry name" value="TETRATRICOPEPTIDE REPEAT PROTEIN 6"/>
    <property type="match status" value="1"/>
</dbReference>
<proteinExistence type="predicted"/>
<dbReference type="SUPFAM" id="SSF48439">
    <property type="entry name" value="Protein prenylyltransferase"/>
    <property type="match status" value="1"/>
</dbReference>